<dbReference type="RefSeq" id="WP_310274203.1">
    <property type="nucleotide sequence ID" value="NZ_JAVDXW010000001.1"/>
</dbReference>
<feature type="region of interest" description="Disordered" evidence="8">
    <location>
        <begin position="273"/>
        <end position="339"/>
    </location>
</feature>
<feature type="compositionally biased region" description="Low complexity" evidence="8">
    <location>
        <begin position="442"/>
        <end position="454"/>
    </location>
</feature>
<dbReference type="InterPro" id="IPR011009">
    <property type="entry name" value="Kinase-like_dom_sf"/>
</dbReference>
<dbReference type="AlphaFoldDB" id="A0AAE3ZF02"/>
<protein>
    <recommendedName>
        <fullName evidence="1">non-specific serine/threonine protein kinase</fullName>
        <ecNumber evidence="1">2.7.11.1</ecNumber>
    </recommendedName>
</protein>
<feature type="region of interest" description="Disordered" evidence="8">
    <location>
        <begin position="384"/>
        <end position="582"/>
    </location>
</feature>
<evidence type="ECO:0000256" key="1">
    <source>
        <dbReference type="ARBA" id="ARBA00012513"/>
    </source>
</evidence>
<feature type="compositionally biased region" description="Polar residues" evidence="8">
    <location>
        <begin position="569"/>
        <end position="582"/>
    </location>
</feature>
<evidence type="ECO:0000256" key="5">
    <source>
        <dbReference type="ARBA" id="ARBA00022777"/>
    </source>
</evidence>
<dbReference type="EMBL" id="JAVDXW010000001">
    <property type="protein sequence ID" value="MDR7302570.1"/>
    <property type="molecule type" value="Genomic_DNA"/>
</dbReference>
<dbReference type="PANTHER" id="PTHR43289:SF6">
    <property type="entry name" value="SERINE_THREONINE-PROTEIN KINASE NEKL-3"/>
    <property type="match status" value="1"/>
</dbReference>
<keyword evidence="11" id="KW-1185">Reference proteome</keyword>
<proteinExistence type="predicted"/>
<evidence type="ECO:0000313" key="11">
    <source>
        <dbReference type="Proteomes" id="UP001180845"/>
    </source>
</evidence>
<evidence type="ECO:0000256" key="8">
    <source>
        <dbReference type="SAM" id="MobiDB-lite"/>
    </source>
</evidence>
<dbReference type="InterPro" id="IPR008271">
    <property type="entry name" value="Ser/Thr_kinase_AS"/>
</dbReference>
<keyword evidence="2 10" id="KW-0723">Serine/threonine-protein kinase</keyword>
<feature type="compositionally biased region" description="Gly residues" evidence="8">
    <location>
        <begin position="463"/>
        <end position="557"/>
    </location>
</feature>
<evidence type="ECO:0000256" key="7">
    <source>
        <dbReference type="PROSITE-ProRule" id="PRU10141"/>
    </source>
</evidence>
<dbReference type="PROSITE" id="PS50011">
    <property type="entry name" value="PROTEIN_KINASE_DOM"/>
    <property type="match status" value="1"/>
</dbReference>
<evidence type="ECO:0000259" key="9">
    <source>
        <dbReference type="PROSITE" id="PS50011"/>
    </source>
</evidence>
<keyword evidence="3" id="KW-0808">Transferase</keyword>
<dbReference type="PROSITE" id="PS00107">
    <property type="entry name" value="PROTEIN_KINASE_ATP"/>
    <property type="match status" value="1"/>
</dbReference>
<dbReference type="PROSITE" id="PS00108">
    <property type="entry name" value="PROTEIN_KINASE_ST"/>
    <property type="match status" value="1"/>
</dbReference>
<feature type="domain" description="Protein kinase" evidence="9">
    <location>
        <begin position="12"/>
        <end position="270"/>
    </location>
</feature>
<evidence type="ECO:0000256" key="4">
    <source>
        <dbReference type="ARBA" id="ARBA00022741"/>
    </source>
</evidence>
<keyword evidence="6 7" id="KW-0067">ATP-binding</keyword>
<evidence type="ECO:0000256" key="2">
    <source>
        <dbReference type="ARBA" id="ARBA00022527"/>
    </source>
</evidence>
<dbReference type="GO" id="GO:0005524">
    <property type="term" value="F:ATP binding"/>
    <property type="evidence" value="ECO:0007669"/>
    <property type="project" value="UniProtKB-UniRule"/>
</dbReference>
<evidence type="ECO:0000256" key="3">
    <source>
        <dbReference type="ARBA" id="ARBA00022679"/>
    </source>
</evidence>
<evidence type="ECO:0000256" key="6">
    <source>
        <dbReference type="ARBA" id="ARBA00022840"/>
    </source>
</evidence>
<feature type="compositionally biased region" description="Polar residues" evidence="8">
    <location>
        <begin position="296"/>
        <end position="305"/>
    </location>
</feature>
<sequence length="582" mass="58269">MSDEGRLVAGRYRVQRRIGSGAMGVVWECVDERLHRTVAVKQLLLQPGLDPGEAEEARQRAMREGRIAARLQHAHAVSVYDVAEDEGQPVLVMEFLPSTSLASMMSEHGPLPPREVARIGAQVASALGAAHSAGVVHRDIKPGNILLGQDGTVKITDFGISRAQGDVAVTKTGMLAGTPAYLSPDVACGEEPTGASDVFSLGATLYAAIEGRPPFGQSENTLALLHAVAAGRVEHPQNSGPMSEPLMAMLQARVEDRPDMAQVREMLQAVADGQDVTSVPTSAAPIPPAMDPGSAAATSAPNLTPSPAVGQDGTSVAAGYPYDEDPYSEDAYPDATSYMGADTRGDAALTESPRRRKGPVLVSGIALAAAAVISVLVTSAFLGDQNGRTSVDPAGNEETSRQAPPPIAPDRTTIRRWTTVYPSDEKDNRQQEQQEQRPDNPNPTTQPQQPGNPTSGSDPTGGEPTGGTGDGGTGDGGTGDGGTGDGGTGDGGTGDGGTGDGGTGDGGTGDGGTGDGGTGDGGTGDGGTGDGGTGDGGTGDGGTGDGGTGDGGTGDGGETQPAGDGTTGGSSAEPSESQISAV</sequence>
<gene>
    <name evidence="10" type="ORF">JOF55_002751</name>
</gene>
<evidence type="ECO:0000313" key="10">
    <source>
        <dbReference type="EMBL" id="MDR7302570.1"/>
    </source>
</evidence>
<dbReference type="SMART" id="SM00220">
    <property type="entry name" value="S_TKc"/>
    <property type="match status" value="1"/>
</dbReference>
<dbReference type="Pfam" id="PF00069">
    <property type="entry name" value="Pkinase"/>
    <property type="match status" value="1"/>
</dbReference>
<dbReference type="InterPro" id="IPR017441">
    <property type="entry name" value="Protein_kinase_ATP_BS"/>
</dbReference>
<dbReference type="Gene3D" id="3.30.200.20">
    <property type="entry name" value="Phosphorylase Kinase, domain 1"/>
    <property type="match status" value="1"/>
</dbReference>
<keyword evidence="4 7" id="KW-0547">Nucleotide-binding</keyword>
<feature type="compositionally biased region" description="Basic and acidic residues" evidence="8">
    <location>
        <begin position="423"/>
        <end position="438"/>
    </location>
</feature>
<dbReference type="PANTHER" id="PTHR43289">
    <property type="entry name" value="MITOGEN-ACTIVATED PROTEIN KINASE KINASE KINASE 20-RELATED"/>
    <property type="match status" value="1"/>
</dbReference>
<dbReference type="Gene3D" id="1.10.510.10">
    <property type="entry name" value="Transferase(Phosphotransferase) domain 1"/>
    <property type="match status" value="1"/>
</dbReference>
<organism evidence="10 11">
    <name type="scientific">Haloactinomyces albus</name>
    <dbReference type="NCBI Taxonomy" id="1352928"/>
    <lineage>
        <taxon>Bacteria</taxon>
        <taxon>Bacillati</taxon>
        <taxon>Actinomycetota</taxon>
        <taxon>Actinomycetes</taxon>
        <taxon>Actinopolysporales</taxon>
        <taxon>Actinopolysporaceae</taxon>
        <taxon>Haloactinomyces</taxon>
    </lineage>
</organism>
<dbReference type="CDD" id="cd14014">
    <property type="entry name" value="STKc_PknB_like"/>
    <property type="match status" value="1"/>
</dbReference>
<dbReference type="InterPro" id="IPR000719">
    <property type="entry name" value="Prot_kinase_dom"/>
</dbReference>
<dbReference type="EC" id="2.7.11.1" evidence="1"/>
<dbReference type="SUPFAM" id="SSF56112">
    <property type="entry name" value="Protein kinase-like (PK-like)"/>
    <property type="match status" value="1"/>
</dbReference>
<dbReference type="Proteomes" id="UP001180845">
    <property type="component" value="Unassembled WGS sequence"/>
</dbReference>
<feature type="binding site" evidence="7">
    <location>
        <position position="41"/>
    </location>
    <ligand>
        <name>ATP</name>
        <dbReference type="ChEBI" id="CHEBI:30616"/>
    </ligand>
</feature>
<comment type="caution">
    <text evidence="10">The sequence shown here is derived from an EMBL/GenBank/DDBJ whole genome shotgun (WGS) entry which is preliminary data.</text>
</comment>
<dbReference type="GO" id="GO:0004674">
    <property type="term" value="F:protein serine/threonine kinase activity"/>
    <property type="evidence" value="ECO:0007669"/>
    <property type="project" value="UniProtKB-KW"/>
</dbReference>
<feature type="compositionally biased region" description="Acidic residues" evidence="8">
    <location>
        <begin position="322"/>
        <end position="332"/>
    </location>
</feature>
<reference evidence="10" key="1">
    <citation type="submission" date="2023-07" db="EMBL/GenBank/DDBJ databases">
        <title>Sequencing the genomes of 1000 actinobacteria strains.</title>
        <authorList>
            <person name="Klenk H.-P."/>
        </authorList>
    </citation>
    <scope>NUCLEOTIDE SEQUENCE</scope>
    <source>
        <strain evidence="10">DSM 45977</strain>
    </source>
</reference>
<accession>A0AAE3ZF02</accession>
<name>A0AAE3ZF02_9ACTN</name>
<keyword evidence="5 10" id="KW-0418">Kinase</keyword>